<accession>A0A482YD31</accession>
<evidence type="ECO:0000256" key="3">
    <source>
        <dbReference type="ARBA" id="ARBA00022692"/>
    </source>
</evidence>
<dbReference type="PANTHER" id="PTHR21716:SF4">
    <property type="entry name" value="TRANSMEMBRANE PROTEIN 245"/>
    <property type="match status" value="1"/>
</dbReference>
<reference evidence="8 9" key="1">
    <citation type="submission" date="2019-02" db="EMBL/GenBank/DDBJ databases">
        <title>Genomic Encyclopedia of Archaeal and Bacterial Type Strains, Phase II (KMG-II): from individual species to whole genera.</title>
        <authorList>
            <person name="Goeker M."/>
        </authorList>
    </citation>
    <scope>NUCLEOTIDE SEQUENCE [LARGE SCALE GENOMIC DNA]</scope>
    <source>
        <strain evidence="8 9">DSM 18328</strain>
    </source>
</reference>
<comment type="subcellular location">
    <subcellularLocation>
        <location evidence="1">Membrane</location>
        <topology evidence="1">Multi-pass membrane protein</topology>
    </subcellularLocation>
</comment>
<comment type="caution">
    <text evidence="8">The sequence shown here is derived from an EMBL/GenBank/DDBJ whole genome shotgun (WGS) entry which is preliminary data.</text>
</comment>
<keyword evidence="4 7" id="KW-1133">Transmembrane helix</keyword>
<dbReference type="OrthoDB" id="137390at2157"/>
<feature type="transmembrane region" description="Helical" evidence="7">
    <location>
        <begin position="195"/>
        <end position="222"/>
    </location>
</feature>
<keyword evidence="3 7" id="KW-0812">Transmembrane</keyword>
<dbReference type="AlphaFoldDB" id="A0A482YD31"/>
<keyword evidence="5 7" id="KW-0472">Membrane</keyword>
<dbReference type="EMBL" id="SHMP01000004">
    <property type="protein sequence ID" value="RZV10729.1"/>
    <property type="molecule type" value="Genomic_DNA"/>
</dbReference>
<name>A0A482YD31_9EURY</name>
<gene>
    <name evidence="8" type="ORF">BDK88_1910</name>
</gene>
<evidence type="ECO:0000256" key="1">
    <source>
        <dbReference type="ARBA" id="ARBA00004141"/>
    </source>
</evidence>
<feature type="region of interest" description="Disordered" evidence="6">
    <location>
        <begin position="338"/>
        <end position="365"/>
    </location>
</feature>
<dbReference type="InterPro" id="IPR002549">
    <property type="entry name" value="AI-2E-like"/>
</dbReference>
<proteinExistence type="inferred from homology"/>
<feature type="transmembrane region" description="Helical" evidence="7">
    <location>
        <begin position="297"/>
        <end position="325"/>
    </location>
</feature>
<evidence type="ECO:0000313" key="8">
    <source>
        <dbReference type="EMBL" id="RZV10729.1"/>
    </source>
</evidence>
<evidence type="ECO:0000256" key="4">
    <source>
        <dbReference type="ARBA" id="ARBA00022989"/>
    </source>
</evidence>
<dbReference type="PANTHER" id="PTHR21716">
    <property type="entry name" value="TRANSMEMBRANE PROTEIN"/>
    <property type="match status" value="1"/>
</dbReference>
<sequence length="365" mass="37489">MDARSSVFALLICVLGVLATLIVLPLVEYVLAACLLAVALRPAYERLVPRIGARTAGVALTALAVAGVVIPLVVVSLVILETVTSALESVAAAHIVTAGRTFAQTTLGLDTASIALIESALSSELAATIEAAADVSVSQTVGLVATVADIVVGTLVFIVVLYSLLVDGPAGLDWVRQVVPLERRLVDDLFAEIHVVVWAVLRSHLLVAVLQGILGALGLIVLGVPYAAVLAVALSLVSVLPTVGIWLVWGPVTVAHAFSSSLLESVILLGYGIAVLAVVDTYLRALLVDRGSGLHPAIALVGVVGGGVLFGIVGLFVGPVVLAAFKASVTVLDRLERSPSADADAADADSDSNLEREASFTELDQ</sequence>
<feature type="transmembrane region" description="Helical" evidence="7">
    <location>
        <begin position="141"/>
        <end position="165"/>
    </location>
</feature>
<evidence type="ECO:0000256" key="2">
    <source>
        <dbReference type="ARBA" id="ARBA00009773"/>
    </source>
</evidence>
<protein>
    <submittedName>
        <fullName evidence="8">Putative PurR-regulated permease PerM</fullName>
    </submittedName>
</protein>
<dbReference type="Proteomes" id="UP000291097">
    <property type="component" value="Unassembled WGS sequence"/>
</dbReference>
<dbReference type="Pfam" id="PF01594">
    <property type="entry name" value="AI-2E_transport"/>
    <property type="match status" value="1"/>
</dbReference>
<evidence type="ECO:0000313" key="9">
    <source>
        <dbReference type="Proteomes" id="UP000291097"/>
    </source>
</evidence>
<feature type="transmembrane region" description="Helical" evidence="7">
    <location>
        <begin position="56"/>
        <end position="80"/>
    </location>
</feature>
<dbReference type="GO" id="GO:0016020">
    <property type="term" value="C:membrane"/>
    <property type="evidence" value="ECO:0007669"/>
    <property type="project" value="UniProtKB-SubCell"/>
</dbReference>
<dbReference type="RefSeq" id="WP_130500196.1">
    <property type="nucleotide sequence ID" value="NZ_SHMP01000004.1"/>
</dbReference>
<evidence type="ECO:0000256" key="7">
    <source>
        <dbReference type="SAM" id="Phobius"/>
    </source>
</evidence>
<evidence type="ECO:0000256" key="6">
    <source>
        <dbReference type="SAM" id="MobiDB-lite"/>
    </source>
</evidence>
<feature type="transmembrane region" description="Helical" evidence="7">
    <location>
        <begin position="229"/>
        <end position="249"/>
    </location>
</feature>
<organism evidence="8 9">
    <name type="scientific">Natrinema hispanicum</name>
    <dbReference type="NCBI Taxonomy" id="392421"/>
    <lineage>
        <taxon>Archaea</taxon>
        <taxon>Methanobacteriati</taxon>
        <taxon>Methanobacteriota</taxon>
        <taxon>Stenosarchaea group</taxon>
        <taxon>Halobacteria</taxon>
        <taxon>Halobacteriales</taxon>
        <taxon>Natrialbaceae</taxon>
        <taxon>Natrinema</taxon>
    </lineage>
</organism>
<evidence type="ECO:0000256" key="5">
    <source>
        <dbReference type="ARBA" id="ARBA00023136"/>
    </source>
</evidence>
<feature type="transmembrane region" description="Helical" evidence="7">
    <location>
        <begin position="261"/>
        <end position="285"/>
    </location>
</feature>
<comment type="similarity">
    <text evidence="2">Belongs to the autoinducer-2 exporter (AI-2E) (TC 2.A.86) family.</text>
</comment>